<keyword evidence="1" id="KW-0472">Membrane</keyword>
<reference evidence="2 3" key="1">
    <citation type="submission" date="2020-02" db="EMBL/GenBank/DDBJ databases">
        <title>Draft genome sequence of Haematococcus lacustris strain NIES-144.</title>
        <authorList>
            <person name="Morimoto D."/>
            <person name="Nakagawa S."/>
            <person name="Yoshida T."/>
            <person name="Sawayama S."/>
        </authorList>
    </citation>
    <scope>NUCLEOTIDE SEQUENCE [LARGE SCALE GENOMIC DNA]</scope>
    <source>
        <strain evidence="2 3">NIES-144</strain>
    </source>
</reference>
<feature type="transmembrane region" description="Helical" evidence="1">
    <location>
        <begin position="20"/>
        <end position="37"/>
    </location>
</feature>
<evidence type="ECO:0000313" key="3">
    <source>
        <dbReference type="Proteomes" id="UP000485058"/>
    </source>
</evidence>
<comment type="caution">
    <text evidence="2">The sequence shown here is derived from an EMBL/GenBank/DDBJ whole genome shotgun (WGS) entry which is preliminary data.</text>
</comment>
<keyword evidence="3" id="KW-1185">Reference proteome</keyword>
<gene>
    <name evidence="2" type="ORF">HaLaN_28947</name>
</gene>
<keyword evidence="1" id="KW-1133">Transmembrane helix</keyword>
<evidence type="ECO:0000313" key="2">
    <source>
        <dbReference type="EMBL" id="GFH30151.1"/>
    </source>
</evidence>
<organism evidence="2 3">
    <name type="scientific">Haematococcus lacustris</name>
    <name type="common">Green alga</name>
    <name type="synonym">Haematococcus pluvialis</name>
    <dbReference type="NCBI Taxonomy" id="44745"/>
    <lineage>
        <taxon>Eukaryota</taxon>
        <taxon>Viridiplantae</taxon>
        <taxon>Chlorophyta</taxon>
        <taxon>core chlorophytes</taxon>
        <taxon>Chlorophyceae</taxon>
        <taxon>CS clade</taxon>
        <taxon>Chlamydomonadales</taxon>
        <taxon>Haematococcaceae</taxon>
        <taxon>Haematococcus</taxon>
    </lineage>
</organism>
<proteinExistence type="predicted"/>
<protein>
    <submittedName>
        <fullName evidence="2">Uncharacterized protein</fullName>
    </submittedName>
</protein>
<dbReference type="EMBL" id="BLLF01004733">
    <property type="protein sequence ID" value="GFH30151.1"/>
    <property type="molecule type" value="Genomic_DNA"/>
</dbReference>
<keyword evidence="1" id="KW-0812">Transmembrane</keyword>
<name>A0A6A0AD16_HAELA</name>
<accession>A0A6A0AD16</accession>
<evidence type="ECO:0000256" key="1">
    <source>
        <dbReference type="SAM" id="Phobius"/>
    </source>
</evidence>
<dbReference type="AlphaFoldDB" id="A0A6A0AD16"/>
<sequence>MAAATCRGMARHGKAAGQSLTAVLMGVVMLVAGAGLHDVALPCSSCCENVSFLECQCIRAWWHGCRPFGQMFRGH</sequence>
<dbReference type="Proteomes" id="UP000485058">
    <property type="component" value="Unassembled WGS sequence"/>
</dbReference>